<protein>
    <recommendedName>
        <fullName evidence="7">Coproporphyrin III ferrochelatase</fullName>
        <ecNumber evidence="7">4.99.1.9</ecNumber>
    </recommendedName>
</protein>
<comment type="pathway">
    <text evidence="1 7">Porphyrin-containing compound metabolism; protoheme biosynthesis.</text>
</comment>
<evidence type="ECO:0000256" key="6">
    <source>
        <dbReference type="ARBA" id="ARBA00024536"/>
    </source>
</evidence>
<dbReference type="InterPro" id="IPR033659">
    <property type="entry name" value="Ferrochelatase_N"/>
</dbReference>
<keyword evidence="2 7" id="KW-0408">Iron</keyword>
<evidence type="ECO:0000256" key="5">
    <source>
        <dbReference type="ARBA" id="ARBA00023244"/>
    </source>
</evidence>
<dbReference type="HAMAP" id="MF_00323">
    <property type="entry name" value="Ferrochelatase"/>
    <property type="match status" value="1"/>
</dbReference>
<dbReference type="InterPro" id="IPR033644">
    <property type="entry name" value="Ferrochelatase_C"/>
</dbReference>
<dbReference type="EC" id="4.99.1.9" evidence="7"/>
<dbReference type="EMBL" id="JBHMBH010000027">
    <property type="protein sequence ID" value="MFB9715149.1"/>
    <property type="molecule type" value="Genomic_DNA"/>
</dbReference>
<proteinExistence type="inferred from homology"/>
<evidence type="ECO:0000256" key="1">
    <source>
        <dbReference type="ARBA" id="ARBA00004744"/>
    </source>
</evidence>
<keyword evidence="5 7" id="KW-0627">Porphyrin biosynthesis</keyword>
<comment type="catalytic activity">
    <reaction evidence="6">
        <text>Fe-coproporphyrin III + 2 H(+) = coproporphyrin III + Fe(2+)</text>
        <dbReference type="Rhea" id="RHEA:49572"/>
        <dbReference type="ChEBI" id="CHEBI:15378"/>
        <dbReference type="ChEBI" id="CHEBI:29033"/>
        <dbReference type="ChEBI" id="CHEBI:68438"/>
        <dbReference type="ChEBI" id="CHEBI:131725"/>
        <dbReference type="EC" id="4.99.1.9"/>
    </reaction>
    <physiologicalReaction direction="right-to-left" evidence="6">
        <dbReference type="Rhea" id="RHEA:49574"/>
    </physiologicalReaction>
</comment>
<keyword evidence="4 7" id="KW-0456">Lyase</keyword>
<feature type="binding site" evidence="7">
    <location>
        <position position="147"/>
    </location>
    <ligand>
        <name>Fe-coproporphyrin III</name>
        <dbReference type="ChEBI" id="CHEBI:68438"/>
    </ligand>
</feature>
<comment type="subcellular location">
    <subcellularLocation>
        <location evidence="7">Cytoplasm</location>
    </subcellularLocation>
</comment>
<evidence type="ECO:0000256" key="8">
    <source>
        <dbReference type="RuleBase" id="RU004185"/>
    </source>
</evidence>
<dbReference type="Gene3D" id="3.40.50.1400">
    <property type="match status" value="2"/>
</dbReference>
<dbReference type="Pfam" id="PF00762">
    <property type="entry name" value="Ferrochelatase"/>
    <property type="match status" value="1"/>
</dbReference>
<dbReference type="Proteomes" id="UP001589536">
    <property type="component" value="Unassembled WGS sequence"/>
</dbReference>
<comment type="function">
    <text evidence="7">Involved in coproporphyrin-dependent heme b biosynthesis. Catalyzes the insertion of ferrous iron into coproporphyrin III to form Fe-coproporphyrin III.</text>
</comment>
<dbReference type="PANTHER" id="PTHR11108">
    <property type="entry name" value="FERROCHELATASE"/>
    <property type="match status" value="1"/>
</dbReference>
<keyword evidence="7" id="KW-0479">Metal-binding</keyword>
<name>A0ABV5USH8_9MICC</name>
<comment type="caution">
    <text evidence="7">Lacks conserved residue(s) required for the propagation of feature annotation.</text>
</comment>
<dbReference type="PANTHER" id="PTHR11108:SF1">
    <property type="entry name" value="FERROCHELATASE, MITOCHONDRIAL"/>
    <property type="match status" value="1"/>
</dbReference>
<dbReference type="RefSeq" id="WP_345038058.1">
    <property type="nucleotide sequence ID" value="NZ_BAABED010000001.1"/>
</dbReference>
<feature type="binding site" evidence="7">
    <location>
        <position position="313"/>
    </location>
    <ligand>
        <name>Fe(2+)</name>
        <dbReference type="ChEBI" id="CHEBI:29033"/>
    </ligand>
</feature>
<dbReference type="CDD" id="cd00419">
    <property type="entry name" value="Ferrochelatase_C"/>
    <property type="match status" value="1"/>
</dbReference>
<comment type="similarity">
    <text evidence="7 8">Belongs to the ferrochelatase family.</text>
</comment>
<evidence type="ECO:0000313" key="10">
    <source>
        <dbReference type="Proteomes" id="UP001589536"/>
    </source>
</evidence>
<evidence type="ECO:0000256" key="2">
    <source>
        <dbReference type="ARBA" id="ARBA00023004"/>
    </source>
</evidence>
<comment type="caution">
    <text evidence="9">The sequence shown here is derived from an EMBL/GenBank/DDBJ whole genome shotgun (WGS) entry which is preliminary data.</text>
</comment>
<keyword evidence="10" id="KW-1185">Reference proteome</keyword>
<dbReference type="NCBIfam" id="NF000689">
    <property type="entry name" value="PRK00035.2-1"/>
    <property type="match status" value="1"/>
</dbReference>
<evidence type="ECO:0000256" key="4">
    <source>
        <dbReference type="ARBA" id="ARBA00023239"/>
    </source>
</evidence>
<dbReference type="SUPFAM" id="SSF53800">
    <property type="entry name" value="Chelatase"/>
    <property type="match status" value="1"/>
</dbReference>
<evidence type="ECO:0000313" key="9">
    <source>
        <dbReference type="EMBL" id="MFB9715149.1"/>
    </source>
</evidence>
<organism evidence="9 10">
    <name type="scientific">Arthrobacter methylotrophus</name>
    <dbReference type="NCBI Taxonomy" id="121291"/>
    <lineage>
        <taxon>Bacteria</taxon>
        <taxon>Bacillati</taxon>
        <taxon>Actinomycetota</taxon>
        <taxon>Actinomycetes</taxon>
        <taxon>Micrococcales</taxon>
        <taxon>Micrococcaceae</taxon>
        <taxon>Arthrobacter</taxon>
    </lineage>
</organism>
<sequence length="414" mass="44835">MSGRHSTGPTSLTEVNEVTEAGRMAPKEYDAVLLASFGGPEGQDDVIPFLRNVTRGRGIPDERLEEVSHHYRAFGGISPINQQNRNLKAALEAELAGRGISLPVLWGNRNWDPYIPQTLQEAYDAGHRKLLMVTTSVYSCYSSCRQYREDIGIALTESGLDGKLEVDKIRQYFDHPGFVEPFVEGTAAGLAEVQQKLAEDGLQDAPIHILFATHSIPTRDAEAAGRSDAEPRAFEEDSAYVAQHLANGAEVVRRVEAESGLTAPWSLVYQSRSGAPHVPWLEPDINDAIEELAGQGIKGVVIVPLGFVSDHMEVVWDLDTEALETCKNLGLAATRVPTPGTHRTFVSGLADLICERTVANYIAERPAMTGLGPWYDVCRPGCCANFRGEKPTIAGADTTVGTGHDAYPAGEGAK</sequence>
<feature type="binding site" evidence="7">
    <location>
        <position position="78"/>
    </location>
    <ligand>
        <name>Fe-coproporphyrin III</name>
        <dbReference type="ChEBI" id="CHEBI:68438"/>
    </ligand>
</feature>
<dbReference type="CDD" id="cd03411">
    <property type="entry name" value="Ferrochelatase_N"/>
    <property type="match status" value="1"/>
</dbReference>
<accession>A0ABV5USH8</accession>
<feature type="binding site" evidence="7">
    <location>
        <position position="214"/>
    </location>
    <ligand>
        <name>Fe(2+)</name>
        <dbReference type="ChEBI" id="CHEBI:29033"/>
    </ligand>
</feature>
<dbReference type="InterPro" id="IPR001015">
    <property type="entry name" value="Ferrochelatase"/>
</dbReference>
<evidence type="ECO:0000256" key="3">
    <source>
        <dbReference type="ARBA" id="ARBA00023133"/>
    </source>
</evidence>
<keyword evidence="7" id="KW-0963">Cytoplasm</keyword>
<evidence type="ECO:0000256" key="7">
    <source>
        <dbReference type="HAMAP-Rule" id="MF_00323"/>
    </source>
</evidence>
<reference evidence="9 10" key="1">
    <citation type="submission" date="2024-09" db="EMBL/GenBank/DDBJ databases">
        <authorList>
            <person name="Sun Q."/>
            <person name="Mori K."/>
        </authorList>
    </citation>
    <scope>NUCLEOTIDE SEQUENCE [LARGE SCALE GENOMIC DNA]</scope>
    <source>
        <strain evidence="9 10">JCM 13519</strain>
    </source>
</reference>
<keyword evidence="3 7" id="KW-0350">Heme biosynthesis</keyword>
<gene>
    <name evidence="7" type="primary">cpfC</name>
    <name evidence="9" type="ORF">ACFFPI_13585</name>
</gene>